<dbReference type="KEGG" id="vg:65113505"/>
<protein>
    <submittedName>
        <fullName evidence="1">Uncharacterized protein</fullName>
    </submittedName>
</protein>
<dbReference type="EMBL" id="MH179477">
    <property type="protein sequence ID" value="AWH15664.1"/>
    <property type="molecule type" value="Genomic_DNA"/>
</dbReference>
<organism evidence="1 2">
    <name type="scientific">Aeromonas phage 60AhydR15PP</name>
    <dbReference type="NCBI Taxonomy" id="2163979"/>
    <lineage>
        <taxon>Viruses</taxon>
        <taxon>Duplodnaviria</taxon>
        <taxon>Heunggongvirae</taxon>
        <taxon>Uroviricota</taxon>
        <taxon>Caudoviricetes</taxon>
        <taxon>Pantevenvirales</taxon>
        <taxon>Straboviridae</taxon>
        <taxon>Tulanevirus</taxon>
        <taxon>Tulanevirus 60ahydrpp</taxon>
    </lineage>
</organism>
<dbReference type="GeneID" id="65113505"/>
<sequence>MSEILVPAKMSVSYKYPEKAIYRPGQLVYFIKNGYRYSGTVLQYKFGGYRILSDAFDMVLHIKPNQVESRLV</sequence>
<evidence type="ECO:0000313" key="2">
    <source>
        <dbReference type="Proteomes" id="UP000246994"/>
    </source>
</evidence>
<name>A0A2S1PGG2_9CAUD</name>
<dbReference type="Proteomes" id="UP000246994">
    <property type="component" value="Segment"/>
</dbReference>
<evidence type="ECO:0000313" key="1">
    <source>
        <dbReference type="EMBL" id="AWH15664.1"/>
    </source>
</evidence>
<accession>A0A2S1PGG2</accession>
<reference evidence="1 2" key="1">
    <citation type="submission" date="2018-04" db="EMBL/GenBank/DDBJ databases">
        <title>Complete genome sequences of new Aeromonas and Pseudomonas phages promising in phage therapy dedicated to aquaculture.</title>
        <authorList>
            <person name="Kolsut J."/>
            <person name="Wojcik E."/>
            <person name="Wojtasik A."/>
            <person name="Dastych J."/>
        </authorList>
    </citation>
    <scope>NUCLEOTIDE SEQUENCE [LARGE SCALE GENOMIC DNA]</scope>
</reference>
<dbReference type="RefSeq" id="YP_010095868.1">
    <property type="nucleotide sequence ID" value="NC_055747.1"/>
</dbReference>
<keyword evidence="2" id="KW-1185">Reference proteome</keyword>
<proteinExistence type="predicted"/>